<sequence length="84" mass="9389">MDSDGQLPFYDLVAARLKDAHSRVRRLHAPEDVRRALARRLLVITAAAKHDPSGAARRLERFMADLGADGLPAWQEDPRTDRSA</sequence>
<reference evidence="2" key="1">
    <citation type="journal article" date="2019" name="Int. J. Syst. Evol. Microbiol.">
        <title>The Global Catalogue of Microorganisms (GCM) 10K type strain sequencing project: providing services to taxonomists for standard genome sequencing and annotation.</title>
        <authorList>
            <consortium name="The Broad Institute Genomics Platform"/>
            <consortium name="The Broad Institute Genome Sequencing Center for Infectious Disease"/>
            <person name="Wu L."/>
            <person name="Ma J."/>
        </authorList>
    </citation>
    <scope>NUCLEOTIDE SEQUENCE [LARGE SCALE GENOMIC DNA]</scope>
    <source>
        <strain evidence="2">CGMCC 4.7455</strain>
    </source>
</reference>
<dbReference type="EMBL" id="JBHUFU010000015">
    <property type="protein sequence ID" value="MFD1832340.1"/>
    <property type="molecule type" value="Genomic_DNA"/>
</dbReference>
<protein>
    <submittedName>
        <fullName evidence="1">Uncharacterized protein</fullName>
    </submittedName>
</protein>
<gene>
    <name evidence="1" type="ORF">ACFSJS_22225</name>
</gene>
<proteinExistence type="predicted"/>
<dbReference type="RefSeq" id="WP_380903164.1">
    <property type="nucleotide sequence ID" value="NZ_JBHUFU010000015.1"/>
</dbReference>
<keyword evidence="2" id="KW-1185">Reference proteome</keyword>
<organism evidence="1 2">
    <name type="scientific">Streptomyces desertarenae</name>
    <dbReference type="NCBI Taxonomy" id="2666184"/>
    <lineage>
        <taxon>Bacteria</taxon>
        <taxon>Bacillati</taxon>
        <taxon>Actinomycetota</taxon>
        <taxon>Actinomycetes</taxon>
        <taxon>Kitasatosporales</taxon>
        <taxon>Streptomycetaceae</taxon>
        <taxon>Streptomyces</taxon>
    </lineage>
</organism>
<dbReference type="Proteomes" id="UP001597365">
    <property type="component" value="Unassembled WGS sequence"/>
</dbReference>
<evidence type="ECO:0000313" key="1">
    <source>
        <dbReference type="EMBL" id="MFD1832340.1"/>
    </source>
</evidence>
<evidence type="ECO:0000313" key="2">
    <source>
        <dbReference type="Proteomes" id="UP001597365"/>
    </source>
</evidence>
<accession>A0ABW4PQI8</accession>
<comment type="caution">
    <text evidence="1">The sequence shown here is derived from an EMBL/GenBank/DDBJ whole genome shotgun (WGS) entry which is preliminary data.</text>
</comment>
<name>A0ABW4PQI8_9ACTN</name>